<feature type="chain" id="PRO_5043437506" evidence="1">
    <location>
        <begin position="21"/>
        <end position="190"/>
    </location>
</feature>
<evidence type="ECO:0000313" key="3">
    <source>
        <dbReference type="Proteomes" id="UP001162131"/>
    </source>
</evidence>
<reference evidence="2" key="1">
    <citation type="submission" date="2021-09" db="EMBL/GenBank/DDBJ databases">
        <authorList>
            <consortium name="AG Swart"/>
            <person name="Singh M."/>
            <person name="Singh A."/>
            <person name="Seah K."/>
            <person name="Emmerich C."/>
        </authorList>
    </citation>
    <scope>NUCLEOTIDE SEQUENCE</scope>
    <source>
        <strain evidence="2">ATCC30299</strain>
    </source>
</reference>
<feature type="signal peptide" evidence="1">
    <location>
        <begin position="1"/>
        <end position="20"/>
    </location>
</feature>
<organism evidence="2 3">
    <name type="scientific">Blepharisma stoltei</name>
    <dbReference type="NCBI Taxonomy" id="1481888"/>
    <lineage>
        <taxon>Eukaryota</taxon>
        <taxon>Sar</taxon>
        <taxon>Alveolata</taxon>
        <taxon>Ciliophora</taxon>
        <taxon>Postciliodesmatophora</taxon>
        <taxon>Heterotrichea</taxon>
        <taxon>Heterotrichida</taxon>
        <taxon>Blepharismidae</taxon>
        <taxon>Blepharisma</taxon>
    </lineage>
</organism>
<dbReference type="Proteomes" id="UP001162131">
    <property type="component" value="Unassembled WGS sequence"/>
</dbReference>
<comment type="caution">
    <text evidence="2">The sequence shown here is derived from an EMBL/GenBank/DDBJ whole genome shotgun (WGS) entry which is preliminary data.</text>
</comment>
<proteinExistence type="predicted"/>
<gene>
    <name evidence="2" type="ORF">BSTOLATCC_MIC20246</name>
</gene>
<dbReference type="PROSITE" id="PS51257">
    <property type="entry name" value="PROKAR_LIPOPROTEIN"/>
    <property type="match status" value="1"/>
</dbReference>
<dbReference type="EMBL" id="CAJZBQ010000019">
    <property type="protein sequence ID" value="CAG9317941.1"/>
    <property type="molecule type" value="Genomic_DNA"/>
</dbReference>
<evidence type="ECO:0000313" key="2">
    <source>
        <dbReference type="EMBL" id="CAG9317941.1"/>
    </source>
</evidence>
<name>A0AAU9J0R2_9CILI</name>
<evidence type="ECO:0000256" key="1">
    <source>
        <dbReference type="SAM" id="SignalP"/>
    </source>
</evidence>
<dbReference type="AlphaFoldDB" id="A0AAU9J0R2"/>
<protein>
    <submittedName>
        <fullName evidence="2">Uncharacterized protein</fullName>
    </submittedName>
</protein>
<keyword evidence="3" id="KW-1185">Reference proteome</keyword>
<keyword evidence="1" id="KW-0732">Signal</keyword>
<accession>A0AAU9J0R2</accession>
<sequence>MKSIILFNLFLLLFACPVWKCVELPTGICALWTNDLILVNSQDCPEETSCSILQLKIQRVWQMEGKLLCEKQKVPTYSESVNCGVRNIWSKHVQEHPIRCHWDINCELMNEKHRKCVCATDGNSYCSIAEGDQELDYYNTNCEFLSYEENYYWHLYIELFPLLNNLDKCFRDRFEEFELLNYLNITQKSI</sequence>